<dbReference type="AlphaFoldDB" id="A0A4S8L1R1"/>
<keyword evidence="3" id="KW-1185">Reference proteome</keyword>
<feature type="region of interest" description="Disordered" evidence="1">
    <location>
        <begin position="169"/>
        <end position="196"/>
    </location>
</feature>
<accession>A0A4S8L1R1</accession>
<protein>
    <submittedName>
        <fullName evidence="2">Uncharacterized protein</fullName>
    </submittedName>
</protein>
<sequence length="196" mass="22925">MYARYPVRDDPYPEEILDTLDAHMERIERLSMQVPWGWVWRWGRRRGGGGGEEEGRERCSTMTNRAVLLKSFSMSITNDFPYPSTLALSPDPGFLPILSTTPQLDLTCFASLVWRDVENPRLVPVRCWERLVDLELKMVGTRETQGLMEMLREGRRLERVRVVVDEWSGSGDEEGFGEEERRRRKEERQPLGFYLV</sequence>
<proteinExistence type="predicted"/>
<name>A0A4S8L1R1_DENBC</name>
<gene>
    <name evidence="2" type="ORF">K435DRAFT_872373</name>
</gene>
<organism evidence="2 3">
    <name type="scientific">Dendrothele bispora (strain CBS 962.96)</name>
    <dbReference type="NCBI Taxonomy" id="1314807"/>
    <lineage>
        <taxon>Eukaryota</taxon>
        <taxon>Fungi</taxon>
        <taxon>Dikarya</taxon>
        <taxon>Basidiomycota</taxon>
        <taxon>Agaricomycotina</taxon>
        <taxon>Agaricomycetes</taxon>
        <taxon>Agaricomycetidae</taxon>
        <taxon>Agaricales</taxon>
        <taxon>Agaricales incertae sedis</taxon>
        <taxon>Dendrothele</taxon>
    </lineage>
</organism>
<evidence type="ECO:0000313" key="3">
    <source>
        <dbReference type="Proteomes" id="UP000297245"/>
    </source>
</evidence>
<dbReference type="Proteomes" id="UP000297245">
    <property type="component" value="Unassembled WGS sequence"/>
</dbReference>
<evidence type="ECO:0000256" key="1">
    <source>
        <dbReference type="SAM" id="MobiDB-lite"/>
    </source>
</evidence>
<dbReference type="EMBL" id="ML179737">
    <property type="protein sequence ID" value="THU82357.1"/>
    <property type="molecule type" value="Genomic_DNA"/>
</dbReference>
<evidence type="ECO:0000313" key="2">
    <source>
        <dbReference type="EMBL" id="THU82357.1"/>
    </source>
</evidence>
<reference evidence="2 3" key="1">
    <citation type="journal article" date="2019" name="Nat. Ecol. Evol.">
        <title>Megaphylogeny resolves global patterns of mushroom evolution.</title>
        <authorList>
            <person name="Varga T."/>
            <person name="Krizsan K."/>
            <person name="Foldi C."/>
            <person name="Dima B."/>
            <person name="Sanchez-Garcia M."/>
            <person name="Sanchez-Ramirez S."/>
            <person name="Szollosi G.J."/>
            <person name="Szarkandi J.G."/>
            <person name="Papp V."/>
            <person name="Albert L."/>
            <person name="Andreopoulos W."/>
            <person name="Angelini C."/>
            <person name="Antonin V."/>
            <person name="Barry K.W."/>
            <person name="Bougher N.L."/>
            <person name="Buchanan P."/>
            <person name="Buyck B."/>
            <person name="Bense V."/>
            <person name="Catcheside P."/>
            <person name="Chovatia M."/>
            <person name="Cooper J."/>
            <person name="Damon W."/>
            <person name="Desjardin D."/>
            <person name="Finy P."/>
            <person name="Geml J."/>
            <person name="Haridas S."/>
            <person name="Hughes K."/>
            <person name="Justo A."/>
            <person name="Karasinski D."/>
            <person name="Kautmanova I."/>
            <person name="Kiss B."/>
            <person name="Kocsube S."/>
            <person name="Kotiranta H."/>
            <person name="LaButti K.M."/>
            <person name="Lechner B.E."/>
            <person name="Liimatainen K."/>
            <person name="Lipzen A."/>
            <person name="Lukacs Z."/>
            <person name="Mihaltcheva S."/>
            <person name="Morgado L.N."/>
            <person name="Niskanen T."/>
            <person name="Noordeloos M.E."/>
            <person name="Ohm R.A."/>
            <person name="Ortiz-Santana B."/>
            <person name="Ovrebo C."/>
            <person name="Racz N."/>
            <person name="Riley R."/>
            <person name="Savchenko A."/>
            <person name="Shiryaev A."/>
            <person name="Soop K."/>
            <person name="Spirin V."/>
            <person name="Szebenyi C."/>
            <person name="Tomsovsky M."/>
            <person name="Tulloss R.E."/>
            <person name="Uehling J."/>
            <person name="Grigoriev I.V."/>
            <person name="Vagvolgyi C."/>
            <person name="Papp T."/>
            <person name="Martin F.M."/>
            <person name="Miettinen O."/>
            <person name="Hibbett D.S."/>
            <person name="Nagy L.G."/>
        </authorList>
    </citation>
    <scope>NUCLEOTIDE SEQUENCE [LARGE SCALE GENOMIC DNA]</scope>
    <source>
        <strain evidence="2 3">CBS 962.96</strain>
    </source>
</reference>
<feature type="compositionally biased region" description="Basic and acidic residues" evidence="1">
    <location>
        <begin position="178"/>
        <end position="189"/>
    </location>
</feature>